<evidence type="ECO:0000256" key="6">
    <source>
        <dbReference type="ARBA" id="ARBA00022807"/>
    </source>
</evidence>
<dbReference type="Pfam" id="PF00443">
    <property type="entry name" value="UCH"/>
    <property type="match status" value="1"/>
</dbReference>
<keyword evidence="3 7" id="KW-0645">Protease</keyword>
<dbReference type="InParanoid" id="A0A166BVB8"/>
<evidence type="ECO:0000256" key="7">
    <source>
        <dbReference type="RuleBase" id="RU366025"/>
    </source>
</evidence>
<dbReference type="PROSITE" id="PS00973">
    <property type="entry name" value="USP_2"/>
    <property type="match status" value="1"/>
</dbReference>
<dbReference type="InterPro" id="IPR018200">
    <property type="entry name" value="USP_CS"/>
</dbReference>
<feature type="compositionally biased region" description="Basic and acidic residues" evidence="8">
    <location>
        <begin position="429"/>
        <end position="443"/>
    </location>
</feature>
<dbReference type="AlphaFoldDB" id="A0A166BVB8"/>
<keyword evidence="11" id="KW-1185">Reference proteome</keyword>
<dbReference type="PROSITE" id="PS00972">
    <property type="entry name" value="USP_1"/>
    <property type="match status" value="1"/>
</dbReference>
<dbReference type="EMBL" id="KV425882">
    <property type="protein sequence ID" value="KZW04360.1"/>
    <property type="molecule type" value="Genomic_DNA"/>
</dbReference>
<sequence length="677" mass="73055">MLAVASPQLTSNPFSTASKDADDAHNGLALARLEFEEGSATATLGVPEGRYKPINEQPVASTSKPIVTMAQLSPEDESPAPRPAAPTPKQTPSRKTEPSLDRIPSTWPKESRIAPGFHNTGNTCFLNSALQCLLHTTPLLNMVRKHPANCPVQAEGFCMTCSLRRIAVDSFDGGRKSAFVPAPILHNLHKIAKHLRKGRQEDAHEFLRFSVDAVQKACLHGQPKKVDPKVAEATWINQIFGGKLRSRVHCLSCGHNSDTFDHIMDLSLDIGNANSLPQALKKLVAIDHLRGADKYKCEKCKKAVNADKQFTIDAAPQALTVHFKRFTPFGKKLSHVVQYGEQVSLGGCMSEKGQAPRYNLYGVVCHAGGGPNSGHYYAYAKGPNGSWYEMNDESVSRVHRPPLDIKQAYMLFYLRDEASALSDIIAGEKGKGGERTSVKRKSMDAGASRPSTPAEPMDANRSQALEAFKLVQAKKQRVIGPVNNASPVAGPSKPAPEAKPSLAPLPGLADYGSDDEDDDIGEKVEPQGDAEPSSPAVGTQTQGEPASLPPSSPPAASSPEKMVDLDDDEEEDAASPVHPTPRAQIASVPPRNFYGSSSKSKRIRDDDEIASSSPAKKHKSSSPPGGGSARRRSQLANPYSVIHRNKGAHDLHKKRNKGHGLLDIEPTSHMQRRKPGL</sequence>
<dbReference type="FunFam" id="3.90.70.10:FF:000119">
    <property type="entry name" value="Ubiquitin specific peptidase 36"/>
    <property type="match status" value="1"/>
</dbReference>
<comment type="catalytic activity">
    <reaction evidence="1 7">
        <text>Thiol-dependent hydrolysis of ester, thioester, amide, peptide and isopeptide bonds formed by the C-terminal Gly of ubiquitin (a 76-residue protein attached to proteins as an intracellular targeting signal).</text>
        <dbReference type="EC" id="3.4.19.12"/>
    </reaction>
</comment>
<feature type="domain" description="USP" evidence="9">
    <location>
        <begin position="115"/>
        <end position="416"/>
    </location>
</feature>
<dbReference type="OrthoDB" id="420187at2759"/>
<keyword evidence="6 7" id="KW-0788">Thiol protease</keyword>
<name>A0A166BVB8_EXIGL</name>
<dbReference type="Gene3D" id="3.90.70.10">
    <property type="entry name" value="Cysteine proteinases"/>
    <property type="match status" value="1"/>
</dbReference>
<dbReference type="GO" id="GO:0005634">
    <property type="term" value="C:nucleus"/>
    <property type="evidence" value="ECO:0007669"/>
    <property type="project" value="TreeGrafter"/>
</dbReference>
<feature type="compositionally biased region" description="Polar residues" evidence="8">
    <location>
        <begin position="7"/>
        <end position="18"/>
    </location>
</feature>
<feature type="region of interest" description="Disordered" evidence="8">
    <location>
        <begin position="429"/>
        <end position="458"/>
    </location>
</feature>
<evidence type="ECO:0000313" key="11">
    <source>
        <dbReference type="Proteomes" id="UP000077266"/>
    </source>
</evidence>
<accession>A0A166BVB8</accession>
<feature type="region of interest" description="Disordered" evidence="8">
    <location>
        <begin position="1"/>
        <end position="22"/>
    </location>
</feature>
<dbReference type="GO" id="GO:0006508">
    <property type="term" value="P:proteolysis"/>
    <property type="evidence" value="ECO:0007669"/>
    <property type="project" value="UniProtKB-KW"/>
</dbReference>
<evidence type="ECO:0000256" key="1">
    <source>
        <dbReference type="ARBA" id="ARBA00000707"/>
    </source>
</evidence>
<evidence type="ECO:0000256" key="2">
    <source>
        <dbReference type="ARBA" id="ARBA00009085"/>
    </source>
</evidence>
<dbReference type="Proteomes" id="UP000077266">
    <property type="component" value="Unassembled WGS sequence"/>
</dbReference>
<dbReference type="STRING" id="1314781.A0A166BVB8"/>
<dbReference type="GO" id="GO:0016579">
    <property type="term" value="P:protein deubiquitination"/>
    <property type="evidence" value="ECO:0007669"/>
    <property type="project" value="InterPro"/>
</dbReference>
<feature type="region of interest" description="Disordered" evidence="8">
    <location>
        <begin position="482"/>
        <end position="677"/>
    </location>
</feature>
<evidence type="ECO:0000256" key="4">
    <source>
        <dbReference type="ARBA" id="ARBA00022786"/>
    </source>
</evidence>
<dbReference type="GO" id="GO:0004843">
    <property type="term" value="F:cysteine-type deubiquitinase activity"/>
    <property type="evidence" value="ECO:0007669"/>
    <property type="project" value="UniProtKB-UniRule"/>
</dbReference>
<evidence type="ECO:0000259" key="9">
    <source>
        <dbReference type="PROSITE" id="PS50235"/>
    </source>
</evidence>
<dbReference type="SUPFAM" id="SSF54001">
    <property type="entry name" value="Cysteine proteinases"/>
    <property type="match status" value="1"/>
</dbReference>
<dbReference type="InterPro" id="IPR028889">
    <property type="entry name" value="USP"/>
</dbReference>
<evidence type="ECO:0000313" key="10">
    <source>
        <dbReference type="EMBL" id="KZW04360.1"/>
    </source>
</evidence>
<proteinExistence type="inferred from homology"/>
<dbReference type="EC" id="3.4.19.12" evidence="7"/>
<keyword evidence="5 7" id="KW-0378">Hydrolase</keyword>
<comment type="similarity">
    <text evidence="2 7">Belongs to the peptidase C19 family.</text>
</comment>
<keyword evidence="4 7" id="KW-0833">Ubl conjugation pathway</keyword>
<dbReference type="PROSITE" id="PS50235">
    <property type="entry name" value="USP_3"/>
    <property type="match status" value="1"/>
</dbReference>
<protein>
    <recommendedName>
        <fullName evidence="7">Ubiquitin carboxyl-terminal hydrolase</fullName>
        <ecNumber evidence="7">3.4.19.12</ecNumber>
    </recommendedName>
</protein>
<gene>
    <name evidence="10" type="ORF">EXIGLDRAFT_758654</name>
</gene>
<dbReference type="GO" id="GO:0005829">
    <property type="term" value="C:cytosol"/>
    <property type="evidence" value="ECO:0007669"/>
    <property type="project" value="TreeGrafter"/>
</dbReference>
<evidence type="ECO:0000256" key="3">
    <source>
        <dbReference type="ARBA" id="ARBA00022670"/>
    </source>
</evidence>
<dbReference type="InterPro" id="IPR038765">
    <property type="entry name" value="Papain-like_cys_pep_sf"/>
</dbReference>
<dbReference type="PANTHER" id="PTHR24006">
    <property type="entry name" value="UBIQUITIN CARBOXYL-TERMINAL HYDROLASE"/>
    <property type="match status" value="1"/>
</dbReference>
<organism evidence="10 11">
    <name type="scientific">Exidia glandulosa HHB12029</name>
    <dbReference type="NCBI Taxonomy" id="1314781"/>
    <lineage>
        <taxon>Eukaryota</taxon>
        <taxon>Fungi</taxon>
        <taxon>Dikarya</taxon>
        <taxon>Basidiomycota</taxon>
        <taxon>Agaricomycotina</taxon>
        <taxon>Agaricomycetes</taxon>
        <taxon>Auriculariales</taxon>
        <taxon>Exidiaceae</taxon>
        <taxon>Exidia</taxon>
    </lineage>
</organism>
<evidence type="ECO:0000256" key="5">
    <source>
        <dbReference type="ARBA" id="ARBA00022801"/>
    </source>
</evidence>
<evidence type="ECO:0000256" key="8">
    <source>
        <dbReference type="SAM" id="MobiDB-lite"/>
    </source>
</evidence>
<dbReference type="InterPro" id="IPR001394">
    <property type="entry name" value="Peptidase_C19_UCH"/>
</dbReference>
<dbReference type="PANTHER" id="PTHR24006:SF758">
    <property type="entry name" value="UBIQUITIN CARBOXYL-TERMINAL HYDROLASE 36"/>
    <property type="match status" value="1"/>
</dbReference>
<dbReference type="InterPro" id="IPR050164">
    <property type="entry name" value="Peptidase_C19"/>
</dbReference>
<feature type="region of interest" description="Disordered" evidence="8">
    <location>
        <begin position="41"/>
        <end position="113"/>
    </location>
</feature>
<dbReference type="FunCoup" id="A0A166BVB8">
    <property type="interactions" value="157"/>
</dbReference>
<feature type="compositionally biased region" description="Basic residues" evidence="8">
    <location>
        <begin position="643"/>
        <end position="658"/>
    </location>
</feature>
<reference evidence="10 11" key="1">
    <citation type="journal article" date="2016" name="Mol. Biol. Evol.">
        <title>Comparative Genomics of Early-Diverging Mushroom-Forming Fungi Provides Insights into the Origins of Lignocellulose Decay Capabilities.</title>
        <authorList>
            <person name="Nagy L.G."/>
            <person name="Riley R."/>
            <person name="Tritt A."/>
            <person name="Adam C."/>
            <person name="Daum C."/>
            <person name="Floudas D."/>
            <person name="Sun H."/>
            <person name="Yadav J.S."/>
            <person name="Pangilinan J."/>
            <person name="Larsson K.H."/>
            <person name="Matsuura K."/>
            <person name="Barry K."/>
            <person name="Labutti K."/>
            <person name="Kuo R."/>
            <person name="Ohm R.A."/>
            <person name="Bhattacharya S.S."/>
            <person name="Shirouzu T."/>
            <person name="Yoshinaga Y."/>
            <person name="Martin F.M."/>
            <person name="Grigoriev I.V."/>
            <person name="Hibbett D.S."/>
        </authorList>
    </citation>
    <scope>NUCLEOTIDE SEQUENCE [LARGE SCALE GENOMIC DNA]</scope>
    <source>
        <strain evidence="10 11">HHB12029</strain>
    </source>
</reference>